<protein>
    <submittedName>
        <fullName evidence="2">DUF6247 family protein</fullName>
    </submittedName>
</protein>
<comment type="caution">
    <text evidence="2">The sequence shown here is derived from an EMBL/GenBank/DDBJ whole genome shotgun (WGS) entry which is preliminary data.</text>
</comment>
<gene>
    <name evidence="2" type="ORF">WCD41_29215</name>
</gene>
<feature type="region of interest" description="Disordered" evidence="1">
    <location>
        <begin position="85"/>
        <end position="106"/>
    </location>
</feature>
<evidence type="ECO:0000313" key="2">
    <source>
        <dbReference type="EMBL" id="MEJ2890571.1"/>
    </source>
</evidence>
<dbReference type="RefSeq" id="WP_337718770.1">
    <property type="nucleotide sequence ID" value="NZ_JBBEGL010000014.1"/>
</dbReference>
<accession>A0ABU8NDY2</accession>
<organism evidence="2 3">
    <name type="scientific">Actinomycetospora aeridis</name>
    <dbReference type="NCBI Taxonomy" id="3129231"/>
    <lineage>
        <taxon>Bacteria</taxon>
        <taxon>Bacillati</taxon>
        <taxon>Actinomycetota</taxon>
        <taxon>Actinomycetes</taxon>
        <taxon>Pseudonocardiales</taxon>
        <taxon>Pseudonocardiaceae</taxon>
        <taxon>Actinomycetospora</taxon>
    </lineage>
</organism>
<name>A0ABU8NDY2_9PSEU</name>
<reference evidence="2 3" key="1">
    <citation type="submission" date="2024-03" db="EMBL/GenBank/DDBJ databases">
        <title>Actinomycetospora sp. OC33-EN06, a novel actinomycete isolated from wild orchid (Aerides multiflora).</title>
        <authorList>
            <person name="Suriyachadkun C."/>
        </authorList>
    </citation>
    <scope>NUCLEOTIDE SEQUENCE [LARGE SCALE GENOMIC DNA]</scope>
    <source>
        <strain evidence="2 3">OC33-EN06</strain>
    </source>
</reference>
<dbReference type="EMBL" id="JBBEGL010000014">
    <property type="protein sequence ID" value="MEJ2890571.1"/>
    <property type="molecule type" value="Genomic_DNA"/>
</dbReference>
<proteinExistence type="predicted"/>
<dbReference type="Pfam" id="PF19760">
    <property type="entry name" value="DUF6247"/>
    <property type="match status" value="1"/>
</dbReference>
<sequence>MTAAAQPEPAPHPLFAGASPAVVKQWLLPHDADRFVGEYQAALDDARTSLELSGVLEVVERWRSIAILQSDPAAYRRTVRYAAGLASGEPSPDDEPLDVTTVRAGQ</sequence>
<evidence type="ECO:0000313" key="3">
    <source>
        <dbReference type="Proteomes" id="UP001370100"/>
    </source>
</evidence>
<evidence type="ECO:0000256" key="1">
    <source>
        <dbReference type="SAM" id="MobiDB-lite"/>
    </source>
</evidence>
<dbReference type="Proteomes" id="UP001370100">
    <property type="component" value="Unassembled WGS sequence"/>
</dbReference>
<dbReference type="InterPro" id="IPR046214">
    <property type="entry name" value="DUF6247"/>
</dbReference>
<keyword evidence="3" id="KW-1185">Reference proteome</keyword>